<evidence type="ECO:0000313" key="3">
    <source>
        <dbReference type="Proteomes" id="UP001432027"/>
    </source>
</evidence>
<name>A0AAV5SLX7_9BILA</name>
<accession>A0AAV5SLX7</accession>
<keyword evidence="1" id="KW-1133">Transmembrane helix</keyword>
<gene>
    <name evidence="2" type="ORF">PENTCL1PPCAC_5867</name>
</gene>
<sequence length="245" mass="27937">SSPLLDDDKLLSVSAPAAFANRLGKVPRWTRKPSGQADDRRVSYEHMLVRYGKLSDCEFMVECAYTTLIFIACIYKSHSDFVHFTEFMPMIKEGKHIHCCCDTRERKVHFIKMNQQFNLDGFLEYGKYLFGLVFTISCPLWERYIGRHAALLVTVLTGVFCSTLLIFSLPTDVLQLVHLMLNLCSAFTMLISMVNISEMLPYHHRFLTVAIYMFATILDDAIAVINLTISISVLSPLLDISSEPF</sequence>
<comment type="caution">
    <text evidence="2">The sequence shown here is derived from an EMBL/GenBank/DDBJ whole genome shotgun (WGS) entry which is preliminary data.</text>
</comment>
<dbReference type="AlphaFoldDB" id="A0AAV5SLX7"/>
<dbReference type="EMBL" id="BTSX01000002">
    <property type="protein sequence ID" value="GMS83692.1"/>
    <property type="molecule type" value="Genomic_DNA"/>
</dbReference>
<organism evidence="2 3">
    <name type="scientific">Pristionchus entomophagus</name>
    <dbReference type="NCBI Taxonomy" id="358040"/>
    <lineage>
        <taxon>Eukaryota</taxon>
        <taxon>Metazoa</taxon>
        <taxon>Ecdysozoa</taxon>
        <taxon>Nematoda</taxon>
        <taxon>Chromadorea</taxon>
        <taxon>Rhabditida</taxon>
        <taxon>Rhabditina</taxon>
        <taxon>Diplogasteromorpha</taxon>
        <taxon>Diplogasteroidea</taxon>
        <taxon>Neodiplogasteridae</taxon>
        <taxon>Pristionchus</taxon>
    </lineage>
</organism>
<keyword evidence="1" id="KW-0472">Membrane</keyword>
<dbReference type="SUPFAM" id="SSF103473">
    <property type="entry name" value="MFS general substrate transporter"/>
    <property type="match status" value="1"/>
</dbReference>
<protein>
    <submittedName>
        <fullName evidence="2">Uncharacterized protein</fullName>
    </submittedName>
</protein>
<keyword evidence="3" id="KW-1185">Reference proteome</keyword>
<feature type="transmembrane region" description="Helical" evidence="1">
    <location>
        <begin position="149"/>
        <end position="167"/>
    </location>
</feature>
<dbReference type="Proteomes" id="UP001432027">
    <property type="component" value="Unassembled WGS sequence"/>
</dbReference>
<keyword evidence="1" id="KW-0812">Transmembrane</keyword>
<reference evidence="2" key="1">
    <citation type="submission" date="2023-10" db="EMBL/GenBank/DDBJ databases">
        <title>Genome assembly of Pristionchus species.</title>
        <authorList>
            <person name="Yoshida K."/>
            <person name="Sommer R.J."/>
        </authorList>
    </citation>
    <scope>NUCLEOTIDE SEQUENCE</scope>
    <source>
        <strain evidence="2">RS0144</strain>
    </source>
</reference>
<evidence type="ECO:0000256" key="1">
    <source>
        <dbReference type="SAM" id="Phobius"/>
    </source>
</evidence>
<feature type="transmembrane region" description="Helical" evidence="1">
    <location>
        <begin position="173"/>
        <end position="194"/>
    </location>
</feature>
<dbReference type="InterPro" id="IPR036259">
    <property type="entry name" value="MFS_trans_sf"/>
</dbReference>
<evidence type="ECO:0000313" key="2">
    <source>
        <dbReference type="EMBL" id="GMS83692.1"/>
    </source>
</evidence>
<feature type="transmembrane region" description="Helical" evidence="1">
    <location>
        <begin position="206"/>
        <end position="229"/>
    </location>
</feature>
<feature type="non-terminal residue" evidence="2">
    <location>
        <position position="1"/>
    </location>
</feature>
<proteinExistence type="predicted"/>